<evidence type="ECO:0000256" key="3">
    <source>
        <dbReference type="ARBA" id="ARBA00022554"/>
    </source>
</evidence>
<evidence type="ECO:0000256" key="4">
    <source>
        <dbReference type="ARBA" id="ARBA00022692"/>
    </source>
</evidence>
<dbReference type="CDD" id="cd18573">
    <property type="entry name" value="ABC_6TM_ABCB10_like"/>
    <property type="match status" value="1"/>
</dbReference>
<organism evidence="13">
    <name type="scientific">Melampsora larici-populina (strain 98AG31 / pathotype 3-4-7)</name>
    <name type="common">Poplar leaf rust fungus</name>
    <dbReference type="NCBI Taxonomy" id="747676"/>
    <lineage>
        <taxon>Eukaryota</taxon>
        <taxon>Fungi</taxon>
        <taxon>Dikarya</taxon>
        <taxon>Basidiomycota</taxon>
        <taxon>Pucciniomycotina</taxon>
        <taxon>Pucciniomycetes</taxon>
        <taxon>Pucciniales</taxon>
        <taxon>Melampsoraceae</taxon>
        <taxon>Melampsora</taxon>
    </lineage>
</organism>
<dbReference type="STRING" id="747676.F4RHY8"/>
<keyword evidence="4 9" id="KW-0812">Transmembrane</keyword>
<dbReference type="SUPFAM" id="SSF90123">
    <property type="entry name" value="ABC transporter transmembrane region"/>
    <property type="match status" value="1"/>
</dbReference>
<dbReference type="GO" id="GO:0015421">
    <property type="term" value="F:ABC-type oligopeptide transporter activity"/>
    <property type="evidence" value="ECO:0007669"/>
    <property type="project" value="TreeGrafter"/>
</dbReference>
<feature type="transmembrane region" description="Helical" evidence="9">
    <location>
        <begin position="21"/>
        <end position="43"/>
    </location>
</feature>
<dbReference type="PANTHER" id="PTHR43394:SF1">
    <property type="entry name" value="ATP-BINDING CASSETTE SUB-FAMILY B MEMBER 10, MITOCHONDRIAL"/>
    <property type="match status" value="1"/>
</dbReference>
<dbReference type="HOGENOM" id="CLU_000604_84_3_1"/>
<evidence type="ECO:0000256" key="2">
    <source>
        <dbReference type="ARBA" id="ARBA00022448"/>
    </source>
</evidence>
<dbReference type="PROSITE" id="PS00211">
    <property type="entry name" value="ABC_TRANSPORTER_1"/>
    <property type="match status" value="1"/>
</dbReference>
<comment type="subcellular location">
    <subcellularLocation>
        <location evidence="1">Vacuole membrane</location>
        <topology evidence="1">Multi-pass membrane protein</topology>
    </subcellularLocation>
</comment>
<keyword evidence="8 9" id="KW-0472">Membrane</keyword>
<evidence type="ECO:0000256" key="9">
    <source>
        <dbReference type="SAM" id="Phobius"/>
    </source>
</evidence>
<dbReference type="GeneID" id="18926910"/>
<dbReference type="PROSITE" id="PS50893">
    <property type="entry name" value="ABC_TRANSPORTER_2"/>
    <property type="match status" value="1"/>
</dbReference>
<dbReference type="EMBL" id="GL883102">
    <property type="protein sequence ID" value="EGG07904.1"/>
    <property type="molecule type" value="Genomic_DNA"/>
</dbReference>
<feature type="transmembrane region" description="Helical" evidence="9">
    <location>
        <begin position="253"/>
        <end position="273"/>
    </location>
</feature>
<keyword evidence="2" id="KW-0813">Transport</keyword>
<dbReference type="PROSITE" id="PS50929">
    <property type="entry name" value="ABC_TM1F"/>
    <property type="match status" value="1"/>
</dbReference>
<dbReference type="InterPro" id="IPR011527">
    <property type="entry name" value="ABC1_TM_dom"/>
</dbReference>
<dbReference type="FunFam" id="3.40.50.300:FF:000836">
    <property type="entry name" value="ABC transporter B family member 25"/>
    <property type="match status" value="1"/>
</dbReference>
<dbReference type="InterPro" id="IPR003439">
    <property type="entry name" value="ABC_transporter-like_ATP-bd"/>
</dbReference>
<dbReference type="InParanoid" id="F4RHY8"/>
<feature type="non-terminal residue" evidence="12">
    <location>
        <position position="1"/>
    </location>
</feature>
<keyword evidence="6" id="KW-0067">ATP-binding</keyword>
<dbReference type="FunFam" id="1.20.1560.10:FF:000058">
    <property type="entry name" value="ABC transporter B family member 25"/>
    <property type="match status" value="1"/>
</dbReference>
<dbReference type="Gene3D" id="1.20.1560.10">
    <property type="entry name" value="ABC transporter type 1, transmembrane domain"/>
    <property type="match status" value="1"/>
</dbReference>
<dbReference type="FunCoup" id="F4RHY8">
    <property type="interactions" value="153"/>
</dbReference>
<dbReference type="GO" id="GO:0090374">
    <property type="term" value="P:oligopeptide export from mitochondrion"/>
    <property type="evidence" value="ECO:0007669"/>
    <property type="project" value="TreeGrafter"/>
</dbReference>
<proteinExistence type="predicted"/>
<dbReference type="Pfam" id="PF00664">
    <property type="entry name" value="ABC_membrane"/>
    <property type="match status" value="1"/>
</dbReference>
<evidence type="ECO:0000256" key="8">
    <source>
        <dbReference type="ARBA" id="ARBA00023136"/>
    </source>
</evidence>
<dbReference type="GO" id="GO:0016887">
    <property type="term" value="F:ATP hydrolysis activity"/>
    <property type="evidence" value="ECO:0007669"/>
    <property type="project" value="InterPro"/>
</dbReference>
<feature type="non-terminal residue" evidence="12">
    <location>
        <position position="591"/>
    </location>
</feature>
<sequence>SKISLTELKRLVYLAEPEKKILAVAGGLLLVSSSVTLSVPFLWGKVIDVFTSPELSQALPLSLPGVAGLLTGFFLIGAGANTLRVIIMRIAGQRVVQRIRKSAFNAIIKSDITWHDLRGAGLSNGRGGTGDLISRLGSDSYIVGDSITRDLADGTRALITSVAGVSMMFYISTKLTLVMLTVVPPTAIGAVFFGRYLKKLSKLTQEGLGEMTNFAEERLTQVKTVHSFNSVSIEQKTFSNKVDEIFELARKEAFASGFGFTGNLTVIALLTYGGTLVGRGEISVGDLSSLMLYTAYVGSSLVGLSSWFATIMKALGASSRVFELLDARPSSVVLGEGRVLSTTAPLKEITFKGVHFNYPARPTAEILKGLELKIQPGTSLAIAGSSGSGKSTIAQLLLRFYDPKSGEIMYGEDNIKSFTPESWRSNFGLVPQEPALLSGTIASNITYGISSPVSHSTLEKCALLANALDFINALPKKFDTEIGPKGMQLSGGQRQRLAIARALIRQPKFLILDEATSALDTASENEVNLAIQSVMNERSLTSVIIAHRLSTLKTADRIIFVDDGKILESGTYAELSKEGTGFNAMVKSQLL</sequence>
<accession>F4RHY8</accession>
<gene>
    <name evidence="12" type="ORF">MELLADRAFT_23558</name>
</gene>
<feature type="transmembrane region" description="Helical" evidence="9">
    <location>
        <begin position="293"/>
        <end position="312"/>
    </location>
</feature>
<dbReference type="PANTHER" id="PTHR43394">
    <property type="entry name" value="ATP-DEPENDENT PERMEASE MDL1, MITOCHONDRIAL"/>
    <property type="match status" value="1"/>
</dbReference>
<dbReference type="InterPro" id="IPR036640">
    <property type="entry name" value="ABC1_TM_sf"/>
</dbReference>
<evidence type="ECO:0000256" key="7">
    <source>
        <dbReference type="ARBA" id="ARBA00022989"/>
    </source>
</evidence>
<dbReference type="GO" id="GO:0005743">
    <property type="term" value="C:mitochondrial inner membrane"/>
    <property type="evidence" value="ECO:0007669"/>
    <property type="project" value="TreeGrafter"/>
</dbReference>
<keyword evidence="3" id="KW-0926">Vacuole</keyword>
<evidence type="ECO:0000256" key="6">
    <source>
        <dbReference type="ARBA" id="ARBA00022840"/>
    </source>
</evidence>
<evidence type="ECO:0000259" key="11">
    <source>
        <dbReference type="PROSITE" id="PS50929"/>
    </source>
</evidence>
<dbReference type="VEuPathDB" id="FungiDB:MELLADRAFT_23558"/>
<dbReference type="SUPFAM" id="SSF52540">
    <property type="entry name" value="P-loop containing nucleoside triphosphate hydrolases"/>
    <property type="match status" value="1"/>
</dbReference>
<evidence type="ECO:0000256" key="5">
    <source>
        <dbReference type="ARBA" id="ARBA00022741"/>
    </source>
</evidence>
<dbReference type="AlphaFoldDB" id="F4RHY8"/>
<dbReference type="OrthoDB" id="6500128at2759"/>
<evidence type="ECO:0000313" key="12">
    <source>
        <dbReference type="EMBL" id="EGG07904.1"/>
    </source>
</evidence>
<protein>
    <recommendedName>
        <fullName evidence="14">ABC transporter</fullName>
    </recommendedName>
</protein>
<dbReference type="Gene3D" id="3.40.50.300">
    <property type="entry name" value="P-loop containing nucleotide triphosphate hydrolases"/>
    <property type="match status" value="1"/>
</dbReference>
<dbReference type="Pfam" id="PF00005">
    <property type="entry name" value="ABC_tran"/>
    <property type="match status" value="1"/>
</dbReference>
<dbReference type="InterPro" id="IPR027417">
    <property type="entry name" value="P-loop_NTPase"/>
</dbReference>
<dbReference type="GO" id="GO:0005774">
    <property type="term" value="C:vacuolar membrane"/>
    <property type="evidence" value="ECO:0007669"/>
    <property type="project" value="UniProtKB-SubCell"/>
</dbReference>
<dbReference type="SMART" id="SM00382">
    <property type="entry name" value="AAA"/>
    <property type="match status" value="1"/>
</dbReference>
<feature type="domain" description="ABC transmembrane type-1" evidence="11">
    <location>
        <begin position="23"/>
        <end position="313"/>
    </location>
</feature>
<dbReference type="InterPro" id="IPR003593">
    <property type="entry name" value="AAA+_ATPase"/>
</dbReference>
<dbReference type="eggNOG" id="KOG0058">
    <property type="taxonomic scope" value="Eukaryota"/>
</dbReference>
<evidence type="ECO:0008006" key="14">
    <source>
        <dbReference type="Google" id="ProtNLM"/>
    </source>
</evidence>
<evidence type="ECO:0000256" key="1">
    <source>
        <dbReference type="ARBA" id="ARBA00004128"/>
    </source>
</evidence>
<name>F4RHY8_MELLP</name>
<dbReference type="Proteomes" id="UP000001072">
    <property type="component" value="Unassembled WGS sequence"/>
</dbReference>
<reference evidence="13" key="1">
    <citation type="journal article" date="2011" name="Proc. Natl. Acad. Sci. U.S.A.">
        <title>Obligate biotrophy features unraveled by the genomic analysis of rust fungi.</title>
        <authorList>
            <person name="Duplessis S."/>
            <person name="Cuomo C.A."/>
            <person name="Lin Y.-C."/>
            <person name="Aerts A."/>
            <person name="Tisserant E."/>
            <person name="Veneault-Fourrey C."/>
            <person name="Joly D.L."/>
            <person name="Hacquard S."/>
            <person name="Amselem J."/>
            <person name="Cantarel B.L."/>
            <person name="Chiu R."/>
            <person name="Coutinho P.M."/>
            <person name="Feau N."/>
            <person name="Field M."/>
            <person name="Frey P."/>
            <person name="Gelhaye E."/>
            <person name="Goldberg J."/>
            <person name="Grabherr M.G."/>
            <person name="Kodira C.D."/>
            <person name="Kohler A."/>
            <person name="Kuees U."/>
            <person name="Lindquist E.A."/>
            <person name="Lucas S.M."/>
            <person name="Mago R."/>
            <person name="Mauceli E."/>
            <person name="Morin E."/>
            <person name="Murat C."/>
            <person name="Pangilinan J.L."/>
            <person name="Park R."/>
            <person name="Pearson M."/>
            <person name="Quesneville H."/>
            <person name="Rouhier N."/>
            <person name="Sakthikumar S."/>
            <person name="Salamov A.A."/>
            <person name="Schmutz J."/>
            <person name="Selles B."/>
            <person name="Shapiro H."/>
            <person name="Tanguay P."/>
            <person name="Tuskan G.A."/>
            <person name="Henrissat B."/>
            <person name="Van de Peer Y."/>
            <person name="Rouze P."/>
            <person name="Ellis J.G."/>
            <person name="Dodds P.N."/>
            <person name="Schein J.E."/>
            <person name="Zhong S."/>
            <person name="Hamelin R.C."/>
            <person name="Grigoriev I.V."/>
            <person name="Szabo L.J."/>
            <person name="Martin F."/>
        </authorList>
    </citation>
    <scope>NUCLEOTIDE SEQUENCE [LARGE SCALE GENOMIC DNA]</scope>
    <source>
        <strain evidence="13">98AG31 / pathotype 3-4-7</strain>
    </source>
</reference>
<dbReference type="InterPro" id="IPR039421">
    <property type="entry name" value="Type_1_exporter"/>
</dbReference>
<keyword evidence="7 9" id="KW-1133">Transmembrane helix</keyword>
<feature type="transmembrane region" description="Helical" evidence="9">
    <location>
        <begin position="177"/>
        <end position="197"/>
    </location>
</feature>
<evidence type="ECO:0000313" key="13">
    <source>
        <dbReference type="Proteomes" id="UP000001072"/>
    </source>
</evidence>
<dbReference type="RefSeq" id="XP_007408669.1">
    <property type="nucleotide sequence ID" value="XM_007408607.1"/>
</dbReference>
<keyword evidence="5" id="KW-0547">Nucleotide-binding</keyword>
<dbReference type="GO" id="GO:0010044">
    <property type="term" value="P:response to aluminum ion"/>
    <property type="evidence" value="ECO:0007669"/>
    <property type="project" value="UniProtKB-ARBA"/>
</dbReference>
<feature type="transmembrane region" description="Helical" evidence="9">
    <location>
        <begin position="63"/>
        <end position="87"/>
    </location>
</feature>
<keyword evidence="13" id="KW-1185">Reference proteome</keyword>
<dbReference type="KEGG" id="mlr:MELLADRAFT_23558"/>
<evidence type="ECO:0000259" key="10">
    <source>
        <dbReference type="PROSITE" id="PS50893"/>
    </source>
</evidence>
<dbReference type="InterPro" id="IPR017871">
    <property type="entry name" value="ABC_transporter-like_CS"/>
</dbReference>
<dbReference type="GO" id="GO:0005524">
    <property type="term" value="F:ATP binding"/>
    <property type="evidence" value="ECO:0007669"/>
    <property type="project" value="UniProtKB-KW"/>
</dbReference>
<feature type="domain" description="ABC transporter" evidence="10">
    <location>
        <begin position="349"/>
        <end position="588"/>
    </location>
</feature>